<evidence type="ECO:0000256" key="4">
    <source>
        <dbReference type="ARBA" id="ARBA00023139"/>
    </source>
</evidence>
<dbReference type="KEGG" id="apel:CA267_010735"/>
<evidence type="ECO:0000256" key="5">
    <source>
        <dbReference type="ARBA" id="ARBA00023237"/>
    </source>
</evidence>
<protein>
    <submittedName>
        <fullName evidence="9">Lipoprotein</fullName>
    </submittedName>
</protein>
<dbReference type="AlphaFoldDB" id="A0A6M4MJQ9"/>
<evidence type="ECO:0000313" key="9">
    <source>
        <dbReference type="EMBL" id="QJR82820.1"/>
    </source>
</evidence>
<evidence type="ECO:0000256" key="8">
    <source>
        <dbReference type="SAM" id="SignalP"/>
    </source>
</evidence>
<dbReference type="InterPro" id="IPR032831">
    <property type="entry name" value="LptM_cons"/>
</dbReference>
<name>A0A6M4MJQ9_9ALTE</name>
<feature type="chain" id="PRO_5027086845" evidence="8">
    <location>
        <begin position="25"/>
        <end position="57"/>
    </location>
</feature>
<gene>
    <name evidence="9" type="ORF">CA267_010735</name>
</gene>
<evidence type="ECO:0000256" key="1">
    <source>
        <dbReference type="ARBA" id="ARBA00004459"/>
    </source>
</evidence>
<feature type="region of interest" description="Disordered" evidence="7">
    <location>
        <begin position="36"/>
        <end position="57"/>
    </location>
</feature>
<evidence type="ECO:0000256" key="3">
    <source>
        <dbReference type="ARBA" id="ARBA00023136"/>
    </source>
</evidence>
<evidence type="ECO:0000256" key="7">
    <source>
        <dbReference type="SAM" id="MobiDB-lite"/>
    </source>
</evidence>
<dbReference type="NCBIfam" id="NF047847">
    <property type="entry name" value="SS_mature_LptM"/>
    <property type="match status" value="1"/>
</dbReference>
<dbReference type="EMBL" id="CP052766">
    <property type="protein sequence ID" value="QJR82820.1"/>
    <property type="molecule type" value="Genomic_DNA"/>
</dbReference>
<proteinExistence type="predicted"/>
<dbReference type="Proteomes" id="UP000219285">
    <property type="component" value="Chromosome"/>
</dbReference>
<evidence type="ECO:0000313" key="10">
    <source>
        <dbReference type="Proteomes" id="UP000219285"/>
    </source>
</evidence>
<keyword evidence="2 8" id="KW-0732">Signal</keyword>
<evidence type="ECO:0000256" key="2">
    <source>
        <dbReference type="ARBA" id="ARBA00022729"/>
    </source>
</evidence>
<comment type="subcellular location">
    <subcellularLocation>
        <location evidence="1">Cell outer membrane</location>
        <topology evidence="1">Lipid-anchor</topology>
    </subcellularLocation>
</comment>
<organism evidence="9 10">
    <name type="scientific">Alteromonas pelagimontana</name>
    <dbReference type="NCBI Taxonomy" id="1858656"/>
    <lineage>
        <taxon>Bacteria</taxon>
        <taxon>Pseudomonadati</taxon>
        <taxon>Pseudomonadota</taxon>
        <taxon>Gammaproteobacteria</taxon>
        <taxon>Alteromonadales</taxon>
        <taxon>Alteromonadaceae</taxon>
        <taxon>Alteromonas/Salinimonas group</taxon>
        <taxon>Alteromonas</taxon>
    </lineage>
</organism>
<reference evidence="9 10" key="2">
    <citation type="submission" date="2020-04" db="EMBL/GenBank/DDBJ databases">
        <title>Complete genome sequence of Alteromonas pelagimontana 5.12T.</title>
        <authorList>
            <person name="Sinha R.K."/>
            <person name="Krishnan K.P."/>
            <person name="Kurian J.P."/>
        </authorList>
    </citation>
    <scope>NUCLEOTIDE SEQUENCE [LARGE SCALE GENOMIC DNA]</scope>
    <source>
        <strain evidence="9 10">5.12</strain>
    </source>
</reference>
<keyword evidence="10" id="KW-1185">Reference proteome</keyword>
<keyword evidence="4" id="KW-0564">Palmitate</keyword>
<reference evidence="10" key="1">
    <citation type="submission" date="2014-12" db="EMBL/GenBank/DDBJ databases">
        <title>Complete genome sequence of a multi-drug resistant Klebsiella pneumoniae.</title>
        <authorList>
            <person name="Hua X."/>
            <person name="Chen Q."/>
            <person name="Li X."/>
            <person name="Feng Y."/>
            <person name="Ruan Z."/>
            <person name="Yu Y."/>
        </authorList>
    </citation>
    <scope>NUCLEOTIDE SEQUENCE [LARGE SCALE GENOMIC DNA]</scope>
    <source>
        <strain evidence="10">5.12</strain>
    </source>
</reference>
<sequence>MCGTLVLKKRFLLCLLVLSQLALAGCGYRGALYLPEDATDNQPTQEAAPATTPGDRN</sequence>
<evidence type="ECO:0000256" key="6">
    <source>
        <dbReference type="ARBA" id="ARBA00023288"/>
    </source>
</evidence>
<keyword evidence="5" id="KW-0998">Cell outer membrane</keyword>
<keyword evidence="6 9" id="KW-0449">Lipoprotein</keyword>
<accession>A0A6M4MJQ9</accession>
<keyword evidence="3" id="KW-0472">Membrane</keyword>
<feature type="signal peptide" evidence="8">
    <location>
        <begin position="1"/>
        <end position="24"/>
    </location>
</feature>